<keyword evidence="1" id="KW-0812">Transmembrane</keyword>
<reference evidence="3 4" key="1">
    <citation type="submission" date="2019-07" db="EMBL/GenBank/DDBJ databases">
        <title>Whole genome shotgun sequence of Actinotalea fermentans NBRC 105374.</title>
        <authorList>
            <person name="Hosoyama A."/>
            <person name="Uohara A."/>
            <person name="Ohji S."/>
            <person name="Ichikawa N."/>
        </authorList>
    </citation>
    <scope>NUCLEOTIDE SEQUENCE [LARGE SCALE GENOMIC DNA]</scope>
    <source>
        <strain evidence="3 4">NBRC 105374</strain>
    </source>
</reference>
<dbReference type="Proteomes" id="UP000321484">
    <property type="component" value="Unassembled WGS sequence"/>
</dbReference>
<proteinExistence type="predicted"/>
<dbReference type="EMBL" id="BJYK01000010">
    <property type="protein sequence ID" value="GEN81293.1"/>
    <property type="molecule type" value="Genomic_DNA"/>
</dbReference>
<evidence type="ECO:0000256" key="2">
    <source>
        <dbReference type="SAM" id="SignalP"/>
    </source>
</evidence>
<keyword evidence="2" id="KW-0732">Signal</keyword>
<feature type="signal peptide" evidence="2">
    <location>
        <begin position="1"/>
        <end position="25"/>
    </location>
</feature>
<evidence type="ECO:0008006" key="5">
    <source>
        <dbReference type="Google" id="ProtNLM"/>
    </source>
</evidence>
<evidence type="ECO:0000313" key="3">
    <source>
        <dbReference type="EMBL" id="GEN81293.1"/>
    </source>
</evidence>
<evidence type="ECO:0000256" key="1">
    <source>
        <dbReference type="SAM" id="Phobius"/>
    </source>
</evidence>
<protein>
    <recommendedName>
        <fullName evidence="5">Gram-positive cocci surface proteins LPxTG domain-containing protein</fullName>
    </recommendedName>
</protein>
<name>A0A511Z1H7_9CELL</name>
<feature type="transmembrane region" description="Helical" evidence="1">
    <location>
        <begin position="142"/>
        <end position="160"/>
    </location>
</feature>
<keyword evidence="1" id="KW-1133">Transmembrane helix</keyword>
<organism evidence="3 4">
    <name type="scientific">Actinotalea fermentans</name>
    <dbReference type="NCBI Taxonomy" id="43671"/>
    <lineage>
        <taxon>Bacteria</taxon>
        <taxon>Bacillati</taxon>
        <taxon>Actinomycetota</taxon>
        <taxon>Actinomycetes</taxon>
        <taxon>Micrococcales</taxon>
        <taxon>Cellulomonadaceae</taxon>
        <taxon>Actinotalea</taxon>
    </lineage>
</organism>
<dbReference type="OrthoDB" id="5148955at2"/>
<keyword evidence="4" id="KW-1185">Reference proteome</keyword>
<dbReference type="Gene3D" id="2.60.120.380">
    <property type="match status" value="1"/>
</dbReference>
<feature type="chain" id="PRO_5022139633" description="Gram-positive cocci surface proteins LPxTG domain-containing protein" evidence="2">
    <location>
        <begin position="26"/>
        <end position="168"/>
    </location>
</feature>
<keyword evidence="1" id="KW-0472">Membrane</keyword>
<gene>
    <name evidence="3" type="ORF">AFE02nite_30270</name>
</gene>
<comment type="caution">
    <text evidence="3">The sequence shown here is derived from an EMBL/GenBank/DDBJ whole genome shotgun (WGS) entry which is preliminary data.</text>
</comment>
<accession>A0A511Z1H7</accession>
<dbReference type="AlphaFoldDB" id="A0A511Z1H7"/>
<sequence>MNLRRTLLTSVGTLTLVALPAVAMAYDAPGYDTTVNDSTPAVGQAITINTLGQTPNEQLTLTITSNPATIGNDQIQVAGTKSLAKTANASGDASWSVTLNAAGTYTARVTNAAGALVGDEVLTVAAAPGSSLSDTGFDGMELALGAGALILAGGAAVVVARRRQAVRA</sequence>
<dbReference type="RefSeq" id="WP_034244909.1">
    <property type="nucleotide sequence ID" value="NZ_BJYK01000010.1"/>
</dbReference>
<evidence type="ECO:0000313" key="4">
    <source>
        <dbReference type="Proteomes" id="UP000321484"/>
    </source>
</evidence>